<proteinExistence type="inferred from homology"/>
<dbReference type="Pfam" id="PF04542">
    <property type="entry name" value="Sigma70_r2"/>
    <property type="match status" value="1"/>
</dbReference>
<dbReference type="GO" id="GO:0003677">
    <property type="term" value="F:DNA binding"/>
    <property type="evidence" value="ECO:0007669"/>
    <property type="project" value="InterPro"/>
</dbReference>
<keyword evidence="4" id="KW-0804">Transcription</keyword>
<dbReference type="InterPro" id="IPR036388">
    <property type="entry name" value="WH-like_DNA-bd_sf"/>
</dbReference>
<organism evidence="7 8">
    <name type="scientific">Pseudoxanthomonas helianthi</name>
    <dbReference type="NCBI Taxonomy" id="1453541"/>
    <lineage>
        <taxon>Bacteria</taxon>
        <taxon>Pseudomonadati</taxon>
        <taxon>Pseudomonadota</taxon>
        <taxon>Gammaproteobacteria</taxon>
        <taxon>Lysobacterales</taxon>
        <taxon>Lysobacteraceae</taxon>
        <taxon>Pseudoxanthomonas</taxon>
    </lineage>
</organism>
<evidence type="ECO:0000313" key="7">
    <source>
        <dbReference type="EMBL" id="MBP3985941.1"/>
    </source>
</evidence>
<dbReference type="GO" id="GO:0006352">
    <property type="term" value="P:DNA-templated transcription initiation"/>
    <property type="evidence" value="ECO:0007669"/>
    <property type="project" value="InterPro"/>
</dbReference>
<evidence type="ECO:0000259" key="6">
    <source>
        <dbReference type="Pfam" id="PF08281"/>
    </source>
</evidence>
<dbReference type="SUPFAM" id="SSF88659">
    <property type="entry name" value="Sigma3 and sigma4 domains of RNA polymerase sigma factors"/>
    <property type="match status" value="1"/>
</dbReference>
<dbReference type="InterPro" id="IPR039425">
    <property type="entry name" value="RNA_pol_sigma-70-like"/>
</dbReference>
<dbReference type="PANTHER" id="PTHR43133:SF25">
    <property type="entry name" value="RNA POLYMERASE SIGMA FACTOR RFAY-RELATED"/>
    <property type="match status" value="1"/>
</dbReference>
<dbReference type="EMBL" id="JAGKTC010000004">
    <property type="protein sequence ID" value="MBP3985941.1"/>
    <property type="molecule type" value="Genomic_DNA"/>
</dbReference>
<comment type="similarity">
    <text evidence="1">Belongs to the sigma-70 factor family. ECF subfamily.</text>
</comment>
<dbReference type="Gene3D" id="1.10.1740.10">
    <property type="match status" value="1"/>
</dbReference>
<feature type="domain" description="RNA polymerase sigma factor 70 region 4 type 2" evidence="6">
    <location>
        <begin position="111"/>
        <end position="162"/>
    </location>
</feature>
<accession>A0A940X6B3</accession>
<evidence type="ECO:0000256" key="3">
    <source>
        <dbReference type="ARBA" id="ARBA00023082"/>
    </source>
</evidence>
<evidence type="ECO:0000256" key="1">
    <source>
        <dbReference type="ARBA" id="ARBA00010641"/>
    </source>
</evidence>
<evidence type="ECO:0000256" key="4">
    <source>
        <dbReference type="ARBA" id="ARBA00023163"/>
    </source>
</evidence>
<dbReference type="InterPro" id="IPR013324">
    <property type="entry name" value="RNA_pol_sigma_r3/r4-like"/>
</dbReference>
<dbReference type="NCBIfam" id="TIGR02937">
    <property type="entry name" value="sigma70-ECF"/>
    <property type="match status" value="1"/>
</dbReference>
<dbReference type="GO" id="GO:0016987">
    <property type="term" value="F:sigma factor activity"/>
    <property type="evidence" value="ECO:0007669"/>
    <property type="project" value="UniProtKB-KW"/>
</dbReference>
<evidence type="ECO:0000313" key="8">
    <source>
        <dbReference type="Proteomes" id="UP000673447"/>
    </source>
</evidence>
<sequence>MNRATEPAMRERLCELLPRLRRFARGLAGNAHDADDVVQIALERALARAGQFREESDGDGHGLEAWVFGIVRNAWLDEVRARRRRGQVLAPEELGEHVGESPFDRRDQAMSVEAAMARLPEEQREAVMLVLVEGLAYKEAAAALEVPIGTLTSRLARARTALQQMLGEGE</sequence>
<dbReference type="InterPro" id="IPR013249">
    <property type="entry name" value="RNA_pol_sigma70_r4_t2"/>
</dbReference>
<reference evidence="7" key="2">
    <citation type="submission" date="2021-03" db="EMBL/GenBank/DDBJ databases">
        <authorList>
            <person name="Cao W."/>
        </authorList>
    </citation>
    <scope>NUCLEOTIDE SEQUENCE</scope>
    <source>
        <strain evidence="7">110414</strain>
    </source>
</reference>
<dbReference type="InterPro" id="IPR014284">
    <property type="entry name" value="RNA_pol_sigma-70_dom"/>
</dbReference>
<dbReference type="Gene3D" id="1.10.10.10">
    <property type="entry name" value="Winged helix-like DNA-binding domain superfamily/Winged helix DNA-binding domain"/>
    <property type="match status" value="1"/>
</dbReference>
<gene>
    <name evidence="7" type="ORF">J5837_16160</name>
</gene>
<keyword evidence="8" id="KW-1185">Reference proteome</keyword>
<dbReference type="RefSeq" id="WP_210537857.1">
    <property type="nucleotide sequence ID" value="NZ_JAGKTC010000004.1"/>
</dbReference>
<evidence type="ECO:0000256" key="2">
    <source>
        <dbReference type="ARBA" id="ARBA00023015"/>
    </source>
</evidence>
<reference evidence="7" key="1">
    <citation type="journal article" date="2016" name="Int. J. Syst. Evol. Microbiol.">
        <title>Pseudoxanthomonas helianthi sp. nov., isolated from roots of Jerusalem artichoke (Helianthus tuberosus).</title>
        <authorList>
            <person name="Kittiwongwattana C."/>
            <person name="Thawai C."/>
        </authorList>
    </citation>
    <scope>NUCLEOTIDE SEQUENCE</scope>
    <source>
        <strain evidence="7">110414</strain>
    </source>
</reference>
<evidence type="ECO:0000259" key="5">
    <source>
        <dbReference type="Pfam" id="PF04542"/>
    </source>
</evidence>
<protein>
    <submittedName>
        <fullName evidence="7">RNA polymerase sigma factor</fullName>
    </submittedName>
</protein>
<comment type="caution">
    <text evidence="7">The sequence shown here is derived from an EMBL/GenBank/DDBJ whole genome shotgun (WGS) entry which is preliminary data.</text>
</comment>
<dbReference type="SUPFAM" id="SSF88946">
    <property type="entry name" value="Sigma2 domain of RNA polymerase sigma factors"/>
    <property type="match status" value="1"/>
</dbReference>
<keyword evidence="2" id="KW-0805">Transcription regulation</keyword>
<dbReference type="CDD" id="cd06171">
    <property type="entry name" value="Sigma70_r4"/>
    <property type="match status" value="1"/>
</dbReference>
<dbReference type="InterPro" id="IPR013325">
    <property type="entry name" value="RNA_pol_sigma_r2"/>
</dbReference>
<feature type="domain" description="RNA polymerase sigma-70 region 2" evidence="5">
    <location>
        <begin position="16"/>
        <end position="85"/>
    </location>
</feature>
<dbReference type="InterPro" id="IPR007627">
    <property type="entry name" value="RNA_pol_sigma70_r2"/>
</dbReference>
<dbReference type="AlphaFoldDB" id="A0A940X6B3"/>
<name>A0A940X6B3_9GAMM</name>
<keyword evidence="3" id="KW-0731">Sigma factor</keyword>
<dbReference type="Proteomes" id="UP000673447">
    <property type="component" value="Unassembled WGS sequence"/>
</dbReference>
<dbReference type="Pfam" id="PF08281">
    <property type="entry name" value="Sigma70_r4_2"/>
    <property type="match status" value="1"/>
</dbReference>
<dbReference type="PANTHER" id="PTHR43133">
    <property type="entry name" value="RNA POLYMERASE ECF-TYPE SIGMA FACTO"/>
    <property type="match status" value="1"/>
</dbReference>